<dbReference type="SUPFAM" id="SSF52540">
    <property type="entry name" value="P-loop containing nucleoside triphosphate hydrolases"/>
    <property type="match status" value="2"/>
</dbReference>
<organism evidence="18 19">
    <name type="scientific">Inquilinus ginsengisoli</name>
    <dbReference type="NCBI Taxonomy" id="363840"/>
    <lineage>
        <taxon>Bacteria</taxon>
        <taxon>Pseudomonadati</taxon>
        <taxon>Pseudomonadota</taxon>
        <taxon>Alphaproteobacteria</taxon>
        <taxon>Rhodospirillales</taxon>
        <taxon>Rhodospirillaceae</taxon>
        <taxon>Inquilinus</taxon>
    </lineage>
</organism>
<dbReference type="PANTHER" id="PTHR43776">
    <property type="entry name" value="TRANSPORT ATP-BINDING PROTEIN"/>
    <property type="match status" value="1"/>
</dbReference>
<evidence type="ECO:0000259" key="17">
    <source>
        <dbReference type="PROSITE" id="PS50893"/>
    </source>
</evidence>
<dbReference type="CDD" id="cd03257">
    <property type="entry name" value="ABC_NikE_OppD_transporters"/>
    <property type="match status" value="2"/>
</dbReference>
<dbReference type="Gene3D" id="3.40.50.300">
    <property type="entry name" value="P-loop containing nucleotide triphosphate hydrolases"/>
    <property type="match status" value="2"/>
</dbReference>
<proteinExistence type="inferred from homology"/>
<evidence type="ECO:0000256" key="8">
    <source>
        <dbReference type="ARBA" id="ARBA00022801"/>
    </source>
</evidence>
<evidence type="ECO:0000256" key="10">
    <source>
        <dbReference type="ARBA" id="ARBA00022967"/>
    </source>
</evidence>
<sequence length="592" mass="64426">MTAGNTPLLSVRHLSTQVATPAGPRLVVEDLSFDLNPGETLCIAGESGSGKSMTSLSIMGLLPQPMARVAGGQVLLEGRDLLALPERQMRRVRGGEIAMIFQEPMTSLNPVMSVGRQIKEAIRAHRRVDGGEARRLALEALEAVRIAEPERRLTQYPHELSGGMRQRVMIAMALACRPKVLIADEPTTALDVTIQAQILELMRDLQRQFGTALVLITHDMGVVAEVADRVIVMHQGRMVESGLVMPLFEAPQHDYTRRLLDAVPKLGQMAGRDAPLRATAAPAAASGDAAIEVRDLTVRFDIAGGLLQRTVKRVHAVEKLSFTVAPGETLALVGESGCGKSTTGKALMGLVGWQGSIRIDGVEAAGLDATALKPLRRNIQMVFQDPYASLDPRMTVGELVAEPLVIHGLAKGAELIDRVEWLFRRVGLAPELRHRHPHEFSGGQRQRICIARALSLSPKAIVADESVSALDVSVQAQVLDLLHELQADLGLAYLFISHDMAVVEQISHRVAVMYLGQIVETGTRRQIFEDPRHPYTRTLMQAVPIADPRRRRDHFQRLSGEVPSPVRPVGYQPVHVDLADVGGGHLVAREAA</sequence>
<keyword evidence="9 18" id="KW-0067">ATP-binding</keyword>
<keyword evidence="19" id="KW-1185">Reference proteome</keyword>
<keyword evidence="5" id="KW-0997">Cell inner membrane</keyword>
<evidence type="ECO:0000256" key="6">
    <source>
        <dbReference type="ARBA" id="ARBA00022737"/>
    </source>
</evidence>
<feature type="domain" description="ABC transporter" evidence="17">
    <location>
        <begin position="291"/>
        <end position="540"/>
    </location>
</feature>
<comment type="similarity">
    <text evidence="13">Belongs to the ABC transporter superfamily. Glutathione importer (TC 3.A.1.5.11) family.</text>
</comment>
<evidence type="ECO:0000256" key="3">
    <source>
        <dbReference type="ARBA" id="ARBA00022448"/>
    </source>
</evidence>
<name>A0ABU1JQR8_9PROT</name>
<dbReference type="InterPro" id="IPR003593">
    <property type="entry name" value="AAA+_ATPase"/>
</dbReference>
<keyword evidence="3" id="KW-0813">Transport</keyword>
<evidence type="ECO:0000256" key="13">
    <source>
        <dbReference type="ARBA" id="ARBA00038416"/>
    </source>
</evidence>
<dbReference type="SMART" id="SM00382">
    <property type="entry name" value="AAA"/>
    <property type="match status" value="2"/>
</dbReference>
<keyword evidence="8" id="KW-0378">Hydrolase</keyword>
<dbReference type="NCBIfam" id="NF008453">
    <property type="entry name" value="PRK11308.1"/>
    <property type="match status" value="2"/>
</dbReference>
<comment type="caution">
    <text evidence="18">The sequence shown here is derived from an EMBL/GenBank/DDBJ whole genome shotgun (WGS) entry which is preliminary data.</text>
</comment>
<dbReference type="RefSeq" id="WP_309795812.1">
    <property type="nucleotide sequence ID" value="NZ_JAVDPW010000006.1"/>
</dbReference>
<evidence type="ECO:0000256" key="14">
    <source>
        <dbReference type="ARBA" id="ARBA00039050"/>
    </source>
</evidence>
<evidence type="ECO:0000256" key="7">
    <source>
        <dbReference type="ARBA" id="ARBA00022741"/>
    </source>
</evidence>
<comment type="catalytic activity">
    <reaction evidence="16">
        <text>glutathione(out) + ATP + H2O = glutathione(in) + ADP + phosphate + H(+)</text>
        <dbReference type="Rhea" id="RHEA:29791"/>
        <dbReference type="ChEBI" id="CHEBI:15377"/>
        <dbReference type="ChEBI" id="CHEBI:15378"/>
        <dbReference type="ChEBI" id="CHEBI:30616"/>
        <dbReference type="ChEBI" id="CHEBI:43474"/>
        <dbReference type="ChEBI" id="CHEBI:57925"/>
        <dbReference type="ChEBI" id="CHEBI:456216"/>
        <dbReference type="EC" id="7.4.2.10"/>
    </reaction>
</comment>
<dbReference type="InterPro" id="IPR027417">
    <property type="entry name" value="P-loop_NTPase"/>
</dbReference>
<dbReference type="InterPro" id="IPR013563">
    <property type="entry name" value="Oligopep_ABC_C"/>
</dbReference>
<accession>A0ABU1JQR8</accession>
<evidence type="ECO:0000256" key="9">
    <source>
        <dbReference type="ARBA" id="ARBA00022840"/>
    </source>
</evidence>
<evidence type="ECO:0000256" key="2">
    <source>
        <dbReference type="ARBA" id="ARBA00011469"/>
    </source>
</evidence>
<dbReference type="Pfam" id="PF00005">
    <property type="entry name" value="ABC_tran"/>
    <property type="match status" value="2"/>
</dbReference>
<comment type="subcellular location">
    <subcellularLocation>
        <location evidence="1">Cell inner membrane</location>
        <topology evidence="1">Peripheral membrane protein</topology>
    </subcellularLocation>
</comment>
<dbReference type="InterPro" id="IPR050319">
    <property type="entry name" value="ABC_transp_ATP-bind"/>
</dbReference>
<protein>
    <recommendedName>
        <fullName evidence="15">Glutathione import ATP-binding protein GsiA</fullName>
        <ecNumber evidence="14">7.4.2.10</ecNumber>
    </recommendedName>
</protein>
<evidence type="ECO:0000256" key="15">
    <source>
        <dbReference type="ARBA" id="ARBA00041187"/>
    </source>
</evidence>
<evidence type="ECO:0000313" key="19">
    <source>
        <dbReference type="Proteomes" id="UP001262410"/>
    </source>
</evidence>
<comment type="subunit">
    <text evidence="2">The complex is composed of two ATP-binding proteins (GsiA), two transmembrane proteins (GsiC and GsiD) and a solute-binding protein (GsiB).</text>
</comment>
<evidence type="ECO:0000256" key="16">
    <source>
        <dbReference type="ARBA" id="ARBA00047640"/>
    </source>
</evidence>
<dbReference type="GO" id="GO:0005524">
    <property type="term" value="F:ATP binding"/>
    <property type="evidence" value="ECO:0007669"/>
    <property type="project" value="UniProtKB-KW"/>
</dbReference>
<dbReference type="Proteomes" id="UP001262410">
    <property type="component" value="Unassembled WGS sequence"/>
</dbReference>
<evidence type="ECO:0000256" key="1">
    <source>
        <dbReference type="ARBA" id="ARBA00004417"/>
    </source>
</evidence>
<feature type="domain" description="ABC transporter" evidence="17">
    <location>
        <begin position="9"/>
        <end position="260"/>
    </location>
</feature>
<keyword evidence="10" id="KW-1278">Translocase</keyword>
<keyword evidence="4" id="KW-1003">Cell membrane</keyword>
<reference evidence="18 19" key="1">
    <citation type="submission" date="2023-07" db="EMBL/GenBank/DDBJ databases">
        <title>Sorghum-associated microbial communities from plants grown in Nebraska, USA.</title>
        <authorList>
            <person name="Schachtman D."/>
        </authorList>
    </citation>
    <scope>NUCLEOTIDE SEQUENCE [LARGE SCALE GENOMIC DNA]</scope>
    <source>
        <strain evidence="18 19">584</strain>
    </source>
</reference>
<evidence type="ECO:0000256" key="4">
    <source>
        <dbReference type="ARBA" id="ARBA00022475"/>
    </source>
</evidence>
<gene>
    <name evidence="18" type="ORF">E9232_003487</name>
</gene>
<dbReference type="InterPro" id="IPR003439">
    <property type="entry name" value="ABC_transporter-like_ATP-bd"/>
</dbReference>
<comment type="function">
    <text evidence="12">Part of the ABC transporter complex GsiABCD involved in glutathione import. Responsible for energy coupling to the transport system.</text>
</comment>
<keyword evidence="6" id="KW-0677">Repeat</keyword>
<dbReference type="PANTHER" id="PTHR43776:SF15">
    <property type="entry name" value="GLUTATHIONE IMPORT ATP-BINDING PROTEIN GSIA"/>
    <property type="match status" value="1"/>
</dbReference>
<dbReference type="Pfam" id="PF08352">
    <property type="entry name" value="oligo_HPY"/>
    <property type="match status" value="2"/>
</dbReference>
<dbReference type="EMBL" id="JAVDPW010000006">
    <property type="protein sequence ID" value="MDR6290961.1"/>
    <property type="molecule type" value="Genomic_DNA"/>
</dbReference>
<keyword evidence="7" id="KW-0547">Nucleotide-binding</keyword>
<evidence type="ECO:0000256" key="5">
    <source>
        <dbReference type="ARBA" id="ARBA00022519"/>
    </source>
</evidence>
<dbReference type="PROSITE" id="PS00211">
    <property type="entry name" value="ABC_TRANSPORTER_1"/>
    <property type="match status" value="2"/>
</dbReference>
<dbReference type="NCBIfam" id="NF007739">
    <property type="entry name" value="PRK10419.1"/>
    <property type="match status" value="2"/>
</dbReference>
<evidence type="ECO:0000256" key="11">
    <source>
        <dbReference type="ARBA" id="ARBA00023136"/>
    </source>
</evidence>
<dbReference type="EC" id="7.4.2.10" evidence="14"/>
<evidence type="ECO:0000313" key="18">
    <source>
        <dbReference type="EMBL" id="MDR6290961.1"/>
    </source>
</evidence>
<dbReference type="PROSITE" id="PS50893">
    <property type="entry name" value="ABC_TRANSPORTER_2"/>
    <property type="match status" value="2"/>
</dbReference>
<evidence type="ECO:0000256" key="12">
    <source>
        <dbReference type="ARBA" id="ARBA00037530"/>
    </source>
</evidence>
<keyword evidence="11" id="KW-0472">Membrane</keyword>
<dbReference type="InterPro" id="IPR017871">
    <property type="entry name" value="ABC_transporter-like_CS"/>
</dbReference>
<dbReference type="NCBIfam" id="TIGR01727">
    <property type="entry name" value="oligo_HPY"/>
    <property type="match status" value="1"/>
</dbReference>